<geneLocation type="plasmid" evidence="4">
    <name>Plasmid2_50k</name>
</geneLocation>
<accession>A0A7U4K3F0</accession>
<dbReference type="InterPro" id="IPR012340">
    <property type="entry name" value="NA-bd_OB-fold"/>
</dbReference>
<organism evidence="3 4">
    <name type="scientific">Yersinia enterocolitica LC20</name>
    <dbReference type="NCBI Taxonomy" id="1443113"/>
    <lineage>
        <taxon>Bacteria</taxon>
        <taxon>Pseudomonadati</taxon>
        <taxon>Pseudomonadota</taxon>
        <taxon>Gammaproteobacteria</taxon>
        <taxon>Enterobacterales</taxon>
        <taxon>Yersiniaceae</taxon>
        <taxon>Yersinia</taxon>
    </lineage>
</organism>
<gene>
    <name evidence="3" type="ORF">LC20_06208</name>
</gene>
<protein>
    <recommendedName>
        <fullName evidence="5">Single-stranded DNA-binding protein</fullName>
    </recommendedName>
</protein>
<evidence type="ECO:0008006" key="5">
    <source>
        <dbReference type="Google" id="ProtNLM"/>
    </source>
</evidence>
<keyword evidence="3" id="KW-0614">Plasmid</keyword>
<reference evidence="3 4" key="1">
    <citation type="submission" date="2017-11" db="EMBL/GenBank/DDBJ databases">
        <title>The complete genome sequence and comparative genome analysis of Yersinia enterocolitica strain LC20.</title>
        <authorList>
            <person name="Shi G."/>
            <person name="Su M."/>
            <person name="Liang J."/>
            <person name="Gu W."/>
            <person name="Xiao Y."/>
            <person name="Zhang Z."/>
            <person name="Qiu H."/>
            <person name="Duan R."/>
            <person name="Zhang Z."/>
            <person name="Li Y."/>
            <person name="Zhang X."/>
            <person name="Ling Y."/>
            <person name="Song L."/>
            <person name="Chen M."/>
            <person name="Zhao Y."/>
            <person name="Wu J."/>
            <person name="Jing H."/>
            <person name="Xiao J."/>
            <person name="Wang X."/>
        </authorList>
    </citation>
    <scope>NUCLEOTIDE SEQUENCE [LARGE SCALE GENOMIC DNA]</scope>
    <source>
        <strain evidence="3 4">LC20</strain>
        <plasmid evidence="4">Plasmid2_50k</plasmid>
    </source>
</reference>
<dbReference type="GO" id="GO:0003697">
    <property type="term" value="F:single-stranded DNA binding"/>
    <property type="evidence" value="ECO:0007669"/>
    <property type="project" value="InterPro"/>
</dbReference>
<dbReference type="EMBL" id="CP007450">
    <property type="protein sequence ID" value="AHM76698.1"/>
    <property type="molecule type" value="Genomic_DNA"/>
</dbReference>
<keyword evidence="1 2" id="KW-0238">DNA-binding</keyword>
<dbReference type="KEGG" id="yel:LC20_06208"/>
<proteinExistence type="predicted"/>
<name>A0A7U4K3F0_YEREN</name>
<evidence type="ECO:0000313" key="4">
    <source>
        <dbReference type="Proteomes" id="UP000230961"/>
    </source>
</evidence>
<dbReference type="AlphaFoldDB" id="A0A7U4K3F0"/>
<evidence type="ECO:0000313" key="3">
    <source>
        <dbReference type="EMBL" id="AHM76698.1"/>
    </source>
</evidence>
<evidence type="ECO:0000256" key="2">
    <source>
        <dbReference type="PROSITE-ProRule" id="PRU00252"/>
    </source>
</evidence>
<dbReference type="InterPro" id="IPR000424">
    <property type="entry name" value="Primosome_PriB/ssb"/>
</dbReference>
<sequence>MQSNTITGRLLKPVSLIKKDDVTYCRLTVAESKKRNNVSTVIEFAAYDELALRAERQLDIGDLIVVHFIVKNSQYEKDGVNYHDYSFTAESFEYLAAGKAKQTRSWLGNSIGPF</sequence>
<dbReference type="Proteomes" id="UP000230961">
    <property type="component" value="Plasmid p2_50K"/>
</dbReference>
<dbReference type="Gene3D" id="2.40.50.140">
    <property type="entry name" value="Nucleic acid-binding proteins"/>
    <property type="match status" value="1"/>
</dbReference>
<evidence type="ECO:0000256" key="1">
    <source>
        <dbReference type="ARBA" id="ARBA00023125"/>
    </source>
</evidence>
<dbReference type="PROSITE" id="PS50935">
    <property type="entry name" value="SSB"/>
    <property type="match status" value="1"/>
</dbReference>
<dbReference type="SUPFAM" id="SSF50249">
    <property type="entry name" value="Nucleic acid-binding proteins"/>
    <property type="match status" value="1"/>
</dbReference>